<dbReference type="Proteomes" id="UP000305760">
    <property type="component" value="Unassembled WGS sequence"/>
</dbReference>
<dbReference type="InterPro" id="IPR006260">
    <property type="entry name" value="TonB/TolA_C"/>
</dbReference>
<reference evidence="14 15" key="1">
    <citation type="submission" date="2019-03" db="EMBL/GenBank/DDBJ databases">
        <title>Arenimonas daejeonensis sp. nov., isolated from compost.</title>
        <authorList>
            <person name="Jeon C.O."/>
        </authorList>
    </citation>
    <scope>NUCLEOTIDE SEQUENCE [LARGE SCALE GENOMIC DNA]</scope>
    <source>
        <strain evidence="14 15">R29</strain>
    </source>
</reference>
<dbReference type="GO" id="GO:0015031">
    <property type="term" value="P:protein transport"/>
    <property type="evidence" value="ECO:0007669"/>
    <property type="project" value="UniProtKB-KW"/>
</dbReference>
<dbReference type="InterPro" id="IPR051045">
    <property type="entry name" value="TonB-dependent_transducer"/>
</dbReference>
<proteinExistence type="inferred from homology"/>
<protein>
    <recommendedName>
        <fullName evidence="3">Protein TonB</fullName>
    </recommendedName>
</protein>
<comment type="caution">
    <text evidence="14">The sequence shown here is derived from an EMBL/GenBank/DDBJ whole genome shotgun (WGS) entry which is preliminary data.</text>
</comment>
<keyword evidence="10" id="KW-1133">Transmembrane helix</keyword>
<keyword evidence="4" id="KW-0813">Transport</keyword>
<dbReference type="GO" id="GO:0031992">
    <property type="term" value="F:energy transducer activity"/>
    <property type="evidence" value="ECO:0007669"/>
    <property type="project" value="TreeGrafter"/>
</dbReference>
<feature type="region of interest" description="Disordered" evidence="12">
    <location>
        <begin position="159"/>
        <end position="179"/>
    </location>
</feature>
<dbReference type="Pfam" id="PF03544">
    <property type="entry name" value="TonB_C"/>
    <property type="match status" value="1"/>
</dbReference>
<evidence type="ECO:0000313" key="14">
    <source>
        <dbReference type="EMBL" id="TNJ33023.1"/>
    </source>
</evidence>
<evidence type="ECO:0000256" key="3">
    <source>
        <dbReference type="ARBA" id="ARBA00022362"/>
    </source>
</evidence>
<evidence type="ECO:0000256" key="5">
    <source>
        <dbReference type="ARBA" id="ARBA00022475"/>
    </source>
</evidence>
<comment type="subcellular location">
    <subcellularLocation>
        <location evidence="1">Cell inner membrane</location>
        <topology evidence="1">Single-pass membrane protein</topology>
        <orientation evidence="1">Periplasmic side</orientation>
    </subcellularLocation>
</comment>
<accession>A0A5C4RP49</accession>
<dbReference type="InterPro" id="IPR037682">
    <property type="entry name" value="TonB_C"/>
</dbReference>
<dbReference type="PROSITE" id="PS52015">
    <property type="entry name" value="TONB_CTD"/>
    <property type="match status" value="1"/>
</dbReference>
<name>A0A5C4RP49_9GAMM</name>
<feature type="compositionally biased region" description="Low complexity" evidence="12">
    <location>
        <begin position="18"/>
        <end position="28"/>
    </location>
</feature>
<dbReference type="NCBIfam" id="TIGR01352">
    <property type="entry name" value="tonB_Cterm"/>
    <property type="match status" value="1"/>
</dbReference>
<dbReference type="PANTHER" id="PTHR33446:SF8">
    <property type="entry name" value="PROTEIN TONB"/>
    <property type="match status" value="1"/>
</dbReference>
<feature type="region of interest" description="Disordered" evidence="12">
    <location>
        <begin position="8"/>
        <end position="34"/>
    </location>
</feature>
<organism evidence="14 15">
    <name type="scientific">Arenimonas terrae</name>
    <dbReference type="NCBI Taxonomy" id="2546226"/>
    <lineage>
        <taxon>Bacteria</taxon>
        <taxon>Pseudomonadati</taxon>
        <taxon>Pseudomonadota</taxon>
        <taxon>Gammaproteobacteria</taxon>
        <taxon>Lysobacterales</taxon>
        <taxon>Lysobacteraceae</taxon>
        <taxon>Arenimonas</taxon>
    </lineage>
</organism>
<evidence type="ECO:0000256" key="8">
    <source>
        <dbReference type="ARBA" id="ARBA00022737"/>
    </source>
</evidence>
<keyword evidence="11" id="KW-0472">Membrane</keyword>
<dbReference type="OrthoDB" id="1628901at2"/>
<evidence type="ECO:0000256" key="2">
    <source>
        <dbReference type="ARBA" id="ARBA00006555"/>
    </source>
</evidence>
<dbReference type="GO" id="GO:0055085">
    <property type="term" value="P:transmembrane transport"/>
    <property type="evidence" value="ECO:0007669"/>
    <property type="project" value="InterPro"/>
</dbReference>
<keyword evidence="5" id="KW-1003">Cell membrane</keyword>
<keyword evidence="8" id="KW-0677">Repeat</keyword>
<dbReference type="AlphaFoldDB" id="A0A5C4RP49"/>
<evidence type="ECO:0000256" key="4">
    <source>
        <dbReference type="ARBA" id="ARBA00022448"/>
    </source>
</evidence>
<feature type="domain" description="TonB C-terminal" evidence="13">
    <location>
        <begin position="209"/>
        <end position="298"/>
    </location>
</feature>
<dbReference type="PANTHER" id="PTHR33446">
    <property type="entry name" value="PROTEIN TONB-RELATED"/>
    <property type="match status" value="1"/>
</dbReference>
<keyword evidence="9" id="KW-0653">Protein transport</keyword>
<keyword evidence="15" id="KW-1185">Reference proteome</keyword>
<keyword evidence="6" id="KW-0997">Cell inner membrane</keyword>
<comment type="similarity">
    <text evidence="2">Belongs to the TonB family.</text>
</comment>
<dbReference type="EMBL" id="SMDR01000003">
    <property type="protein sequence ID" value="TNJ33023.1"/>
    <property type="molecule type" value="Genomic_DNA"/>
</dbReference>
<evidence type="ECO:0000256" key="6">
    <source>
        <dbReference type="ARBA" id="ARBA00022519"/>
    </source>
</evidence>
<dbReference type="GO" id="GO:0098797">
    <property type="term" value="C:plasma membrane protein complex"/>
    <property type="evidence" value="ECO:0007669"/>
    <property type="project" value="TreeGrafter"/>
</dbReference>
<keyword evidence="7" id="KW-0812">Transmembrane</keyword>
<evidence type="ECO:0000313" key="15">
    <source>
        <dbReference type="Proteomes" id="UP000305760"/>
    </source>
</evidence>
<evidence type="ECO:0000256" key="7">
    <source>
        <dbReference type="ARBA" id="ARBA00022692"/>
    </source>
</evidence>
<evidence type="ECO:0000259" key="13">
    <source>
        <dbReference type="PROSITE" id="PS52015"/>
    </source>
</evidence>
<evidence type="ECO:0000256" key="11">
    <source>
        <dbReference type="ARBA" id="ARBA00023136"/>
    </source>
</evidence>
<dbReference type="Gene3D" id="3.30.2420.10">
    <property type="entry name" value="TonB"/>
    <property type="match status" value="1"/>
</dbReference>
<evidence type="ECO:0000256" key="10">
    <source>
        <dbReference type="ARBA" id="ARBA00022989"/>
    </source>
</evidence>
<evidence type="ECO:0000256" key="12">
    <source>
        <dbReference type="SAM" id="MobiDB-lite"/>
    </source>
</evidence>
<gene>
    <name evidence="14" type="ORF">E1B00_11960</name>
</gene>
<evidence type="ECO:0000256" key="9">
    <source>
        <dbReference type="ARBA" id="ARBA00022927"/>
    </source>
</evidence>
<evidence type="ECO:0000256" key="1">
    <source>
        <dbReference type="ARBA" id="ARBA00004383"/>
    </source>
</evidence>
<sequence>MSAVLVACSSPPEPAAAPAPVAADAGAPVRQDESGLRQAAAAALDEQRIYTPAGDSAIEHYLALRRLQPGDAGVDTALLELLPYALIATEQAVGRGDLAEARRLVALIGQVDPQAPALSRLHDGIAAAEAEADRRIVAAAEAAKRDELLAAQAAVRAEEQVRSRPDVAPAPPTAAPSSAVVAPAVTRAAPEMPAAVGQAPAPAPGAAQPVVRVPRLLDAPSPRYPLSALRRKIEGSVTVEFTAQPDGSVSSPRVLTADPAGLFDEAALAAASRWRFERLPAAVTTARIVQFRLGDGAR</sequence>
<dbReference type="SUPFAM" id="SSF74653">
    <property type="entry name" value="TolA/TonB C-terminal domain"/>
    <property type="match status" value="1"/>
</dbReference>